<reference evidence="2 3" key="1">
    <citation type="submission" date="2024-04" db="EMBL/GenBank/DDBJ databases">
        <authorList>
            <consortium name="Genoscope - CEA"/>
            <person name="William W."/>
        </authorList>
    </citation>
    <scope>NUCLEOTIDE SEQUENCE [LARGE SCALE GENOMIC DNA]</scope>
</reference>
<dbReference type="AlphaFoldDB" id="A0AAV2IFR9"/>
<dbReference type="Gene3D" id="3.60.15.10">
    <property type="entry name" value="Ribonuclease Z/Hydroxyacylglutathione hydrolase-like"/>
    <property type="match status" value="1"/>
</dbReference>
<sequence>IKKISEEPLAILTTHKHWDHSGGNRTMRKTFPKLRVYGGALDHVPDSTHVVNDNDKVE</sequence>
<protein>
    <recommendedName>
        <fullName evidence="1">Metallo-beta-lactamase domain-containing protein</fullName>
    </recommendedName>
</protein>
<evidence type="ECO:0000259" key="1">
    <source>
        <dbReference type="Pfam" id="PF00753"/>
    </source>
</evidence>
<organism evidence="2 3">
    <name type="scientific">Lymnaea stagnalis</name>
    <name type="common">Great pond snail</name>
    <name type="synonym">Helix stagnalis</name>
    <dbReference type="NCBI Taxonomy" id="6523"/>
    <lineage>
        <taxon>Eukaryota</taxon>
        <taxon>Metazoa</taxon>
        <taxon>Spiralia</taxon>
        <taxon>Lophotrochozoa</taxon>
        <taxon>Mollusca</taxon>
        <taxon>Gastropoda</taxon>
        <taxon>Heterobranchia</taxon>
        <taxon>Euthyneura</taxon>
        <taxon>Panpulmonata</taxon>
        <taxon>Hygrophila</taxon>
        <taxon>Lymnaeoidea</taxon>
        <taxon>Lymnaeidae</taxon>
        <taxon>Lymnaea</taxon>
    </lineage>
</organism>
<feature type="non-terminal residue" evidence="2">
    <location>
        <position position="1"/>
    </location>
</feature>
<dbReference type="EMBL" id="CAXITT010000675">
    <property type="protein sequence ID" value="CAL1545094.1"/>
    <property type="molecule type" value="Genomic_DNA"/>
</dbReference>
<dbReference type="InterPro" id="IPR036866">
    <property type="entry name" value="RibonucZ/Hydroxyglut_hydro"/>
</dbReference>
<dbReference type="Proteomes" id="UP001497497">
    <property type="component" value="Unassembled WGS sequence"/>
</dbReference>
<accession>A0AAV2IFR9</accession>
<gene>
    <name evidence="2" type="ORF">GSLYS_00018577001</name>
</gene>
<dbReference type="PANTHER" id="PTHR11935">
    <property type="entry name" value="BETA LACTAMASE DOMAIN"/>
    <property type="match status" value="1"/>
</dbReference>
<dbReference type="PANTHER" id="PTHR11935:SF116">
    <property type="entry name" value="HYDROLASE PNKD-RELATED"/>
    <property type="match status" value="1"/>
</dbReference>
<feature type="domain" description="Metallo-beta-lactamase" evidence="1">
    <location>
        <begin position="7"/>
        <end position="44"/>
    </location>
</feature>
<dbReference type="InterPro" id="IPR001279">
    <property type="entry name" value="Metallo-B-lactamas"/>
</dbReference>
<comment type="caution">
    <text evidence="2">The sequence shown here is derived from an EMBL/GenBank/DDBJ whole genome shotgun (WGS) entry which is preliminary data.</text>
</comment>
<evidence type="ECO:0000313" key="2">
    <source>
        <dbReference type="EMBL" id="CAL1545094.1"/>
    </source>
</evidence>
<name>A0AAV2IFR9_LYMST</name>
<dbReference type="SUPFAM" id="SSF56281">
    <property type="entry name" value="Metallo-hydrolase/oxidoreductase"/>
    <property type="match status" value="1"/>
</dbReference>
<keyword evidence="3" id="KW-1185">Reference proteome</keyword>
<proteinExistence type="predicted"/>
<evidence type="ECO:0000313" key="3">
    <source>
        <dbReference type="Proteomes" id="UP001497497"/>
    </source>
</evidence>
<dbReference type="Pfam" id="PF00753">
    <property type="entry name" value="Lactamase_B"/>
    <property type="match status" value="1"/>
</dbReference>